<gene>
    <name evidence="1" type="ORF">BpHYR1_017826</name>
</gene>
<protein>
    <submittedName>
        <fullName evidence="1">Uncharacterized protein</fullName>
    </submittedName>
</protein>
<sequence length="92" mass="10930">MAIRIEKINFRKFSLNMSFSLEFSHLQQYTPSIESKNFFKKIVKLSTIDFFIEKICDGQCFRRPQIMNVTDSFILQFKNAKFVKAIIHNVET</sequence>
<dbReference type="Proteomes" id="UP000276133">
    <property type="component" value="Unassembled WGS sequence"/>
</dbReference>
<evidence type="ECO:0000313" key="2">
    <source>
        <dbReference type="Proteomes" id="UP000276133"/>
    </source>
</evidence>
<organism evidence="1 2">
    <name type="scientific">Brachionus plicatilis</name>
    <name type="common">Marine rotifer</name>
    <name type="synonym">Brachionus muelleri</name>
    <dbReference type="NCBI Taxonomy" id="10195"/>
    <lineage>
        <taxon>Eukaryota</taxon>
        <taxon>Metazoa</taxon>
        <taxon>Spiralia</taxon>
        <taxon>Gnathifera</taxon>
        <taxon>Rotifera</taxon>
        <taxon>Eurotatoria</taxon>
        <taxon>Monogononta</taxon>
        <taxon>Pseudotrocha</taxon>
        <taxon>Ploima</taxon>
        <taxon>Brachionidae</taxon>
        <taxon>Brachionus</taxon>
    </lineage>
</organism>
<accession>A0A3M7RMG5</accession>
<dbReference type="EMBL" id="REGN01003084">
    <property type="protein sequence ID" value="RNA24659.1"/>
    <property type="molecule type" value="Genomic_DNA"/>
</dbReference>
<reference evidence="1 2" key="1">
    <citation type="journal article" date="2018" name="Sci. Rep.">
        <title>Genomic signatures of local adaptation to the degree of environmental predictability in rotifers.</title>
        <authorList>
            <person name="Franch-Gras L."/>
            <person name="Hahn C."/>
            <person name="Garcia-Roger E.M."/>
            <person name="Carmona M.J."/>
            <person name="Serra M."/>
            <person name="Gomez A."/>
        </authorList>
    </citation>
    <scope>NUCLEOTIDE SEQUENCE [LARGE SCALE GENOMIC DNA]</scope>
    <source>
        <strain evidence="1">HYR1</strain>
    </source>
</reference>
<comment type="caution">
    <text evidence="1">The sequence shown here is derived from an EMBL/GenBank/DDBJ whole genome shotgun (WGS) entry which is preliminary data.</text>
</comment>
<keyword evidence="2" id="KW-1185">Reference proteome</keyword>
<dbReference type="AlphaFoldDB" id="A0A3M7RMG5"/>
<name>A0A3M7RMG5_BRAPC</name>
<proteinExistence type="predicted"/>
<evidence type="ECO:0000313" key="1">
    <source>
        <dbReference type="EMBL" id="RNA24659.1"/>
    </source>
</evidence>